<dbReference type="PANTHER" id="PTHR11240:SF22">
    <property type="entry name" value="RIBONUCLEASE T2"/>
    <property type="match status" value="1"/>
</dbReference>
<evidence type="ECO:0000313" key="3">
    <source>
        <dbReference type="EMBL" id="TMW59669.1"/>
    </source>
</evidence>
<reference evidence="3" key="1">
    <citation type="submission" date="2019-03" db="EMBL/GenBank/DDBJ databases">
        <title>Long read genome sequence of the mycoparasitic Pythium oligandrum ATCC 38472 isolated from sugarbeet rhizosphere.</title>
        <authorList>
            <person name="Gaulin E."/>
        </authorList>
    </citation>
    <scope>NUCLEOTIDE SEQUENCE</scope>
    <source>
        <strain evidence="3">ATCC 38472_TT</strain>
    </source>
</reference>
<dbReference type="PROSITE" id="PS00531">
    <property type="entry name" value="RNASE_T2_2"/>
    <property type="match status" value="1"/>
</dbReference>
<dbReference type="GO" id="GO:0006401">
    <property type="term" value="P:RNA catabolic process"/>
    <property type="evidence" value="ECO:0007669"/>
    <property type="project" value="TreeGrafter"/>
</dbReference>
<dbReference type="GO" id="GO:0005576">
    <property type="term" value="C:extracellular region"/>
    <property type="evidence" value="ECO:0007669"/>
    <property type="project" value="TreeGrafter"/>
</dbReference>
<dbReference type="Proteomes" id="UP000794436">
    <property type="component" value="Unassembled WGS sequence"/>
</dbReference>
<organism evidence="3 4">
    <name type="scientific">Pythium oligandrum</name>
    <name type="common">Mycoparasitic fungus</name>
    <dbReference type="NCBI Taxonomy" id="41045"/>
    <lineage>
        <taxon>Eukaryota</taxon>
        <taxon>Sar</taxon>
        <taxon>Stramenopiles</taxon>
        <taxon>Oomycota</taxon>
        <taxon>Peronosporomycetes</taxon>
        <taxon>Pythiales</taxon>
        <taxon>Pythiaceae</taxon>
        <taxon>Pythium</taxon>
    </lineage>
</organism>
<dbReference type="EMBL" id="SPLM01000109">
    <property type="protein sequence ID" value="TMW59669.1"/>
    <property type="molecule type" value="Genomic_DNA"/>
</dbReference>
<sequence>MCWSRRVPSHQSVAIARVLTTVVGLSWILSWPSVNAIDYTGGWLPGPRKTQCVDICASSVQEESACVKSNTASCRQRGPGEYDYLVFEQLFVPQFCRDLRHGVDPTVSHRNVNPFPMGIQCNASRVASVLTIHGLWPNNRDSYPACCAVSTSIPNRPFHAAAFAEHQSSLLEQMSTQWIDATQPSTYDTLCEIYNHEFQKHGLCFAAFGDDYEKAAVHYFQAALQITSQLEAATRKIQDWAKGLQPQTSLGELEALYSMRVQVLCSNVDGEATENALSAIRTCYEKPGAQDTPFKSMDCPVATTAGAFKPCRPDTPVTLLGYSPLMSVA</sequence>
<accession>A0A8K1FG61</accession>
<dbReference type="Pfam" id="PF00445">
    <property type="entry name" value="Ribonuclease_T2"/>
    <property type="match status" value="1"/>
</dbReference>
<dbReference type="Gene3D" id="3.90.730.10">
    <property type="entry name" value="Ribonuclease T2-like"/>
    <property type="match status" value="1"/>
</dbReference>
<evidence type="ECO:0000256" key="2">
    <source>
        <dbReference type="RuleBase" id="RU004328"/>
    </source>
</evidence>
<dbReference type="PANTHER" id="PTHR11240">
    <property type="entry name" value="RIBONUCLEASE T2"/>
    <property type="match status" value="1"/>
</dbReference>
<dbReference type="AlphaFoldDB" id="A0A8K1FG61"/>
<keyword evidence="4" id="KW-1185">Reference proteome</keyword>
<comment type="caution">
    <text evidence="3">The sequence shown here is derived from an EMBL/GenBank/DDBJ whole genome shotgun (WGS) entry which is preliminary data.</text>
</comment>
<evidence type="ECO:0000256" key="1">
    <source>
        <dbReference type="ARBA" id="ARBA00007469"/>
    </source>
</evidence>
<evidence type="ECO:0000313" key="4">
    <source>
        <dbReference type="Proteomes" id="UP000794436"/>
    </source>
</evidence>
<dbReference type="SUPFAM" id="SSF55895">
    <property type="entry name" value="Ribonuclease Rh-like"/>
    <property type="match status" value="1"/>
</dbReference>
<dbReference type="OrthoDB" id="435754at2759"/>
<dbReference type="InterPro" id="IPR036430">
    <property type="entry name" value="RNase_T2-like_sf"/>
</dbReference>
<dbReference type="InterPro" id="IPR033130">
    <property type="entry name" value="RNase_T2_His_AS_2"/>
</dbReference>
<proteinExistence type="inferred from homology"/>
<dbReference type="GO" id="GO:0033897">
    <property type="term" value="F:ribonuclease T2 activity"/>
    <property type="evidence" value="ECO:0007669"/>
    <property type="project" value="InterPro"/>
</dbReference>
<comment type="similarity">
    <text evidence="1 2">Belongs to the RNase T2 family.</text>
</comment>
<dbReference type="InterPro" id="IPR001568">
    <property type="entry name" value="RNase_T2-like"/>
</dbReference>
<dbReference type="GO" id="GO:0003723">
    <property type="term" value="F:RNA binding"/>
    <property type="evidence" value="ECO:0007669"/>
    <property type="project" value="InterPro"/>
</dbReference>
<dbReference type="PROSITE" id="PS00530">
    <property type="entry name" value="RNASE_T2_1"/>
    <property type="match status" value="1"/>
</dbReference>
<dbReference type="InterPro" id="IPR018188">
    <property type="entry name" value="RNase_T2_His_AS_1"/>
</dbReference>
<name>A0A8K1FG61_PYTOL</name>
<dbReference type="FunFam" id="3.90.730.10:FF:000011">
    <property type="entry name" value="Uncharacterized protein"/>
    <property type="match status" value="1"/>
</dbReference>
<protein>
    <submittedName>
        <fullName evidence="3">Uncharacterized protein</fullName>
    </submittedName>
</protein>
<gene>
    <name evidence="3" type="ORF">Poli38472_004738</name>
</gene>